<accession>E3LYP6</accession>
<keyword evidence="3" id="KW-1185">Reference proteome</keyword>
<evidence type="ECO:0000313" key="2">
    <source>
        <dbReference type="EMBL" id="EFO86581.1"/>
    </source>
</evidence>
<gene>
    <name evidence="2" type="ORF">CRE_04496</name>
</gene>
<dbReference type="eggNOG" id="ENOG502SG2G">
    <property type="taxonomic scope" value="Eukaryota"/>
</dbReference>
<dbReference type="AlphaFoldDB" id="E3LYP6"/>
<evidence type="ECO:0000313" key="3">
    <source>
        <dbReference type="Proteomes" id="UP000008281"/>
    </source>
</evidence>
<reference evidence="2" key="1">
    <citation type="submission" date="2007-07" db="EMBL/GenBank/DDBJ databases">
        <title>PCAP assembly of the Caenorhabditis remanei genome.</title>
        <authorList>
            <consortium name="The Caenorhabditis remanei Sequencing Consortium"/>
            <person name="Wilson R.K."/>
        </authorList>
    </citation>
    <scope>NUCLEOTIDE SEQUENCE [LARGE SCALE GENOMIC DNA]</scope>
    <source>
        <strain evidence="2">PB4641</strain>
    </source>
</reference>
<feature type="compositionally biased region" description="Polar residues" evidence="1">
    <location>
        <begin position="580"/>
        <end position="601"/>
    </location>
</feature>
<dbReference type="FunCoup" id="E3LYP6">
    <property type="interactions" value="402"/>
</dbReference>
<dbReference type="OrthoDB" id="5828268at2759"/>
<feature type="region of interest" description="Disordered" evidence="1">
    <location>
        <begin position="559"/>
        <end position="630"/>
    </location>
</feature>
<name>E3LYP6_CAERE</name>
<organism evidence="3">
    <name type="scientific">Caenorhabditis remanei</name>
    <name type="common">Caenorhabditis vulgaris</name>
    <dbReference type="NCBI Taxonomy" id="31234"/>
    <lineage>
        <taxon>Eukaryota</taxon>
        <taxon>Metazoa</taxon>
        <taxon>Ecdysozoa</taxon>
        <taxon>Nematoda</taxon>
        <taxon>Chromadorea</taxon>
        <taxon>Rhabditida</taxon>
        <taxon>Rhabditina</taxon>
        <taxon>Rhabditomorpha</taxon>
        <taxon>Rhabditoidea</taxon>
        <taxon>Rhabditidae</taxon>
        <taxon>Peloderinae</taxon>
        <taxon>Caenorhabditis</taxon>
    </lineage>
</organism>
<dbReference type="InParanoid" id="E3LYP6"/>
<dbReference type="OMA" id="HARHVWI"/>
<dbReference type="Proteomes" id="UP000008281">
    <property type="component" value="Unassembled WGS sequence"/>
</dbReference>
<feature type="region of interest" description="Disordered" evidence="1">
    <location>
        <begin position="438"/>
        <end position="518"/>
    </location>
</feature>
<proteinExistence type="predicted"/>
<feature type="compositionally biased region" description="Polar residues" evidence="1">
    <location>
        <begin position="562"/>
        <end position="573"/>
    </location>
</feature>
<protein>
    <submittedName>
        <fullName evidence="2">Uncharacterized protein</fullName>
    </submittedName>
</protein>
<evidence type="ECO:0000256" key="1">
    <source>
        <dbReference type="SAM" id="MobiDB-lite"/>
    </source>
</evidence>
<dbReference type="EMBL" id="DS268419">
    <property type="protein sequence ID" value="EFO86581.1"/>
    <property type="molecule type" value="Genomic_DNA"/>
</dbReference>
<dbReference type="HOGENOM" id="CLU_015331_0_0_1"/>
<sequence>MSIITQDALKSVTEQLSPTSRLNLAAIDQQFFSVSTKWHDVKTILFDEDEVTMAGANFVHTFENLAFRKNGVDGNRSFYKADAKETALKLCPGRKKLIIQTKLSDYDAVMLNKMNLKLTKLYISTENLSLVNFPKFEKLKTLHLVFNSTKELKVVDVVEQRVLKTVFPQTLTRICLTGIYLTENLLTHMATLNNLSCLDTIGCLIDTRVGAKYIPLLETYPSLDELSLPPSLFSFSIKTKTQTELSFQKLTVTKIGLYMDQFDDDVFYSQCRHFLPKNLKVLVVFGNYLPLKKWKLLSSINNFMILFGPNISLASCPQANLTNVKLLSHLVRSPPYIQLERNPNFLRNHDMSVGNLEWQFSLIEWKDHNLCRKEVLALRKQMNATGEEEVVFEGVRIPAPVIMQRLGQFRGRRMMMPHSPNDFQVFDGPIPMAPPLPARHPIVHPPRHPQNILHTVQPQHRRRSNRNRPDTPVPRRASRRRTRSAPPAIEDVPRQQPRQSDSMRTHPPSPPVGTQTGAVFNATLPNISPIRTTTASDVTRASASVSTATNGMSVLNRGFMATPNSDTSNTATVGSRRLSTESQVSSVLPSEMTVQSVSTASPERISQIRGNESQMTPPPPANQQNQPPSS</sequence>